<dbReference type="PANTHER" id="PTHR30055:SF148">
    <property type="entry name" value="TETR-FAMILY TRANSCRIPTIONAL REGULATOR"/>
    <property type="match status" value="1"/>
</dbReference>
<dbReference type="OrthoDB" id="9796019at2"/>
<name>A0A502CIR7_9MICO</name>
<feature type="DNA-binding region" description="H-T-H motif" evidence="4">
    <location>
        <begin position="78"/>
        <end position="97"/>
    </location>
</feature>
<evidence type="ECO:0000256" key="2">
    <source>
        <dbReference type="ARBA" id="ARBA00023125"/>
    </source>
</evidence>
<protein>
    <submittedName>
        <fullName evidence="7">TetR/AcrR family transcriptional regulator</fullName>
    </submittedName>
</protein>
<dbReference type="Pfam" id="PF00440">
    <property type="entry name" value="TetR_N"/>
    <property type="match status" value="1"/>
</dbReference>
<dbReference type="InterPro" id="IPR001647">
    <property type="entry name" value="HTH_TetR"/>
</dbReference>
<dbReference type="Gene3D" id="1.10.10.60">
    <property type="entry name" value="Homeodomain-like"/>
    <property type="match status" value="1"/>
</dbReference>
<dbReference type="GO" id="GO:0000976">
    <property type="term" value="F:transcription cis-regulatory region binding"/>
    <property type="evidence" value="ECO:0007669"/>
    <property type="project" value="TreeGrafter"/>
</dbReference>
<evidence type="ECO:0000256" key="1">
    <source>
        <dbReference type="ARBA" id="ARBA00023015"/>
    </source>
</evidence>
<feature type="compositionally biased region" description="Basic and acidic residues" evidence="5">
    <location>
        <begin position="45"/>
        <end position="56"/>
    </location>
</feature>
<keyword evidence="1" id="KW-0805">Transcription regulation</keyword>
<evidence type="ECO:0000259" key="6">
    <source>
        <dbReference type="PROSITE" id="PS50977"/>
    </source>
</evidence>
<dbReference type="InterPro" id="IPR011075">
    <property type="entry name" value="TetR_C"/>
</dbReference>
<dbReference type="Proteomes" id="UP000317722">
    <property type="component" value="Unassembled WGS sequence"/>
</dbReference>
<dbReference type="InterPro" id="IPR009057">
    <property type="entry name" value="Homeodomain-like_sf"/>
</dbReference>
<keyword evidence="8" id="KW-1185">Reference proteome</keyword>
<evidence type="ECO:0000256" key="5">
    <source>
        <dbReference type="SAM" id="MobiDB-lite"/>
    </source>
</evidence>
<comment type="caution">
    <text evidence="7">The sequence shown here is derived from an EMBL/GenBank/DDBJ whole genome shotgun (WGS) entry which is preliminary data.</text>
</comment>
<dbReference type="InterPro" id="IPR050109">
    <property type="entry name" value="HTH-type_TetR-like_transc_reg"/>
</dbReference>
<dbReference type="InterPro" id="IPR036271">
    <property type="entry name" value="Tet_transcr_reg_TetR-rel_C_sf"/>
</dbReference>
<dbReference type="PANTHER" id="PTHR30055">
    <property type="entry name" value="HTH-TYPE TRANSCRIPTIONAL REGULATOR RUTR"/>
    <property type="match status" value="1"/>
</dbReference>
<gene>
    <name evidence="7" type="ORF">EAH86_19735</name>
</gene>
<feature type="domain" description="HTH tetR-type" evidence="6">
    <location>
        <begin position="55"/>
        <end position="115"/>
    </location>
</feature>
<proteinExistence type="predicted"/>
<dbReference type="GO" id="GO:0003700">
    <property type="term" value="F:DNA-binding transcription factor activity"/>
    <property type="evidence" value="ECO:0007669"/>
    <property type="project" value="TreeGrafter"/>
</dbReference>
<dbReference type="EMBL" id="RCZM01000009">
    <property type="protein sequence ID" value="TPG12540.1"/>
    <property type="molecule type" value="Genomic_DNA"/>
</dbReference>
<dbReference type="SUPFAM" id="SSF46689">
    <property type="entry name" value="Homeodomain-like"/>
    <property type="match status" value="1"/>
</dbReference>
<evidence type="ECO:0000313" key="8">
    <source>
        <dbReference type="Proteomes" id="UP000317722"/>
    </source>
</evidence>
<dbReference type="Pfam" id="PF16859">
    <property type="entry name" value="TetR_C_11"/>
    <property type="match status" value="1"/>
</dbReference>
<dbReference type="PRINTS" id="PR00455">
    <property type="entry name" value="HTHTETR"/>
</dbReference>
<organism evidence="7 8">
    <name type="scientific">Pedococcus bigeumensis</name>
    <dbReference type="NCBI Taxonomy" id="433644"/>
    <lineage>
        <taxon>Bacteria</taxon>
        <taxon>Bacillati</taxon>
        <taxon>Actinomycetota</taxon>
        <taxon>Actinomycetes</taxon>
        <taxon>Micrococcales</taxon>
        <taxon>Intrasporangiaceae</taxon>
        <taxon>Pedococcus</taxon>
    </lineage>
</organism>
<evidence type="ECO:0000256" key="3">
    <source>
        <dbReference type="ARBA" id="ARBA00023163"/>
    </source>
</evidence>
<evidence type="ECO:0000256" key="4">
    <source>
        <dbReference type="PROSITE-ProRule" id="PRU00335"/>
    </source>
</evidence>
<dbReference type="Gene3D" id="1.10.357.10">
    <property type="entry name" value="Tetracycline Repressor, domain 2"/>
    <property type="match status" value="1"/>
</dbReference>
<evidence type="ECO:0000313" key="7">
    <source>
        <dbReference type="EMBL" id="TPG12540.1"/>
    </source>
</evidence>
<sequence length="242" mass="26077">MKRNSFVPSAGPASPPPPTTLTQRRQIVTPTSTATTTQGTQEASEPVRTRPRVEGEREREILEAALETLADVGYDRLNFDAVASAAKASKATLYRRWPGKVDLVVDALQLMIGVEADRYPDTGSLRGDLIAQACAKGGLGEDLPVQVFAALLGSLHRDAELREAIMTRLMAPKMAVTLKTFRAAQQRGEIGKDADLEMLATLLPAICIHEAMLTGTNPSQERLISMVDSVVLPACAATLQRD</sequence>
<accession>A0A502CIR7</accession>
<feature type="compositionally biased region" description="Low complexity" evidence="5">
    <location>
        <begin position="29"/>
        <end position="44"/>
    </location>
</feature>
<dbReference type="AlphaFoldDB" id="A0A502CIR7"/>
<dbReference type="PROSITE" id="PS50977">
    <property type="entry name" value="HTH_TETR_2"/>
    <property type="match status" value="1"/>
</dbReference>
<dbReference type="SUPFAM" id="SSF48498">
    <property type="entry name" value="Tetracyclin repressor-like, C-terminal domain"/>
    <property type="match status" value="1"/>
</dbReference>
<keyword evidence="2 4" id="KW-0238">DNA-binding</keyword>
<reference evidence="7 8" key="1">
    <citation type="journal article" date="2019" name="Environ. Microbiol.">
        <title>Species interactions and distinct microbial communities in high Arctic permafrost affected cryosols are associated with the CH4 and CO2 gas fluxes.</title>
        <authorList>
            <person name="Altshuler I."/>
            <person name="Hamel J."/>
            <person name="Turney S."/>
            <person name="Magnuson E."/>
            <person name="Levesque R."/>
            <person name="Greer C."/>
            <person name="Whyte L.G."/>
        </authorList>
    </citation>
    <scope>NUCLEOTIDE SEQUENCE [LARGE SCALE GENOMIC DNA]</scope>
    <source>
        <strain evidence="7 8">S9.3A</strain>
    </source>
</reference>
<feature type="region of interest" description="Disordered" evidence="5">
    <location>
        <begin position="1"/>
        <end position="56"/>
    </location>
</feature>
<keyword evidence="3" id="KW-0804">Transcription</keyword>